<feature type="compositionally biased region" description="Polar residues" evidence="1">
    <location>
        <begin position="229"/>
        <end position="239"/>
    </location>
</feature>
<keyword evidence="2" id="KW-0732">Signal</keyword>
<evidence type="ECO:0000313" key="4">
    <source>
        <dbReference type="Proteomes" id="UP000664169"/>
    </source>
</evidence>
<keyword evidence="4" id="KW-1185">Reference proteome</keyword>
<protein>
    <submittedName>
        <fullName evidence="3">Uncharacterized protein</fullName>
    </submittedName>
</protein>
<dbReference type="AlphaFoldDB" id="A0A8H3FRZ3"/>
<feature type="compositionally biased region" description="Low complexity" evidence="1">
    <location>
        <begin position="106"/>
        <end position="119"/>
    </location>
</feature>
<evidence type="ECO:0000313" key="3">
    <source>
        <dbReference type="EMBL" id="CAF9930027.1"/>
    </source>
</evidence>
<feature type="compositionally biased region" description="Polar residues" evidence="1">
    <location>
        <begin position="278"/>
        <end position="290"/>
    </location>
</feature>
<sequence>MQHFPTLFYLLVALVEISSGSIAFRTTGFEYALIRRGSSGDGKPGGKPQQGRLPSSPSSPRSPAQARSQERISSKPLVSGGSSHPPSRLQPNSLGSPSIDTRVRGSSSSSPPIPFSSRPQMPRIPSPKKEEKSPRASSLQMPQTLTIKKEESQRLPLDEIKNAGMPLPKSPTQAPKSSEFPKKSKTRGTPSQGGTGTALGSSVPATQQATAAGDAHGQRSRDPRFLRLSGTTGEPSQQGRHGATGRLGGALQNASQRRERQYISPMDSHYRGLLSQLRPPQSTSSQQRPMAQSIPPAHGQPLANGLNSLQNGPIALPPNTLPSSQTSAFSPIPQGEPRQSPAESSGDQGSALNGSPGAAPRRGSSDSPESERGNQKRQRKGGE</sequence>
<dbReference type="EMBL" id="CAJPDQ010000034">
    <property type="protein sequence ID" value="CAF9930027.1"/>
    <property type="molecule type" value="Genomic_DNA"/>
</dbReference>
<organism evidence="3 4">
    <name type="scientific">Gomphillus americanus</name>
    <dbReference type="NCBI Taxonomy" id="1940652"/>
    <lineage>
        <taxon>Eukaryota</taxon>
        <taxon>Fungi</taxon>
        <taxon>Dikarya</taxon>
        <taxon>Ascomycota</taxon>
        <taxon>Pezizomycotina</taxon>
        <taxon>Lecanoromycetes</taxon>
        <taxon>OSLEUM clade</taxon>
        <taxon>Ostropomycetidae</taxon>
        <taxon>Ostropales</taxon>
        <taxon>Graphidaceae</taxon>
        <taxon>Gomphilloideae</taxon>
        <taxon>Gomphillus</taxon>
    </lineage>
</organism>
<evidence type="ECO:0000256" key="1">
    <source>
        <dbReference type="SAM" id="MobiDB-lite"/>
    </source>
</evidence>
<feature type="compositionally biased region" description="Low complexity" evidence="1">
    <location>
        <begin position="46"/>
        <end position="67"/>
    </location>
</feature>
<proteinExistence type="predicted"/>
<feature type="compositionally biased region" description="Basic and acidic residues" evidence="1">
    <location>
        <begin position="369"/>
        <end position="383"/>
    </location>
</feature>
<accession>A0A8H3FRZ3</accession>
<feature type="compositionally biased region" description="Polar residues" evidence="1">
    <location>
        <begin position="341"/>
        <end position="353"/>
    </location>
</feature>
<comment type="caution">
    <text evidence="3">The sequence shown here is derived from an EMBL/GenBank/DDBJ whole genome shotgun (WGS) entry which is preliminary data.</text>
</comment>
<name>A0A8H3FRZ3_9LECA</name>
<feature type="compositionally biased region" description="Basic and acidic residues" evidence="1">
    <location>
        <begin position="147"/>
        <end position="161"/>
    </location>
</feature>
<feature type="signal peptide" evidence="2">
    <location>
        <begin position="1"/>
        <end position="23"/>
    </location>
</feature>
<feature type="region of interest" description="Disordered" evidence="1">
    <location>
        <begin position="37"/>
        <end position="383"/>
    </location>
</feature>
<feature type="compositionally biased region" description="Polar residues" evidence="1">
    <location>
        <begin position="198"/>
        <end position="210"/>
    </location>
</feature>
<gene>
    <name evidence="3" type="ORF">GOMPHAMPRED_005546</name>
</gene>
<feature type="compositionally biased region" description="Polar residues" evidence="1">
    <location>
        <begin position="80"/>
        <end position="99"/>
    </location>
</feature>
<feature type="compositionally biased region" description="Polar residues" evidence="1">
    <location>
        <begin position="135"/>
        <end position="146"/>
    </location>
</feature>
<evidence type="ECO:0000256" key="2">
    <source>
        <dbReference type="SAM" id="SignalP"/>
    </source>
</evidence>
<feature type="chain" id="PRO_5034187673" evidence="2">
    <location>
        <begin position="24"/>
        <end position="383"/>
    </location>
</feature>
<reference evidence="3" key="1">
    <citation type="submission" date="2021-03" db="EMBL/GenBank/DDBJ databases">
        <authorList>
            <person name="Tagirdzhanova G."/>
        </authorList>
    </citation>
    <scope>NUCLEOTIDE SEQUENCE</scope>
</reference>
<feature type="compositionally biased region" description="Basic and acidic residues" evidence="1">
    <location>
        <begin position="216"/>
        <end position="225"/>
    </location>
</feature>
<dbReference type="Proteomes" id="UP000664169">
    <property type="component" value="Unassembled WGS sequence"/>
</dbReference>